<dbReference type="InterPro" id="IPR022409">
    <property type="entry name" value="PKD/Chitinase_dom"/>
</dbReference>
<keyword evidence="12" id="KW-0106">Calcium</keyword>
<dbReference type="InterPro" id="IPR007280">
    <property type="entry name" value="Peptidase_C_arc/bac"/>
</dbReference>
<name>A0ABS6ECA9_9FIRM</name>
<evidence type="ECO:0000313" key="21">
    <source>
        <dbReference type="Proteomes" id="UP000749471"/>
    </source>
</evidence>
<evidence type="ECO:0000256" key="10">
    <source>
        <dbReference type="ARBA" id="ARBA00022801"/>
    </source>
</evidence>
<comment type="cofactor">
    <cofactor evidence="3">
        <name>Zn(2+)</name>
        <dbReference type="ChEBI" id="CHEBI:29105"/>
    </cofactor>
</comment>
<keyword evidence="9 18" id="KW-0732">Signal</keyword>
<keyword evidence="10 20" id="KW-0378">Hydrolase</keyword>
<feature type="domain" description="PKD" evidence="19">
    <location>
        <begin position="784"/>
        <end position="865"/>
    </location>
</feature>
<dbReference type="EMBL" id="JAHLPM010000027">
    <property type="protein sequence ID" value="MBU5440166.1"/>
    <property type="molecule type" value="Genomic_DNA"/>
</dbReference>
<dbReference type="SMART" id="SM00089">
    <property type="entry name" value="PKD"/>
    <property type="match status" value="1"/>
</dbReference>
<dbReference type="InterPro" id="IPR041379">
    <property type="entry name" value="ColG_subdomain"/>
</dbReference>
<dbReference type="Pfam" id="PF08453">
    <property type="entry name" value="Peptidase_M9_N"/>
    <property type="match status" value="1"/>
</dbReference>
<sequence length="992" mass="112914">MKKLKKLAILTALVLALLLNSFSLVLAEGQKGQALDNYTTIETLRREPLGRIPSAYDSQRSVNYFSAEEAVPLYLPPDNDNDNEINNTIMNPSISKDVQTYTFADLNKLNNNELVDLLVTIEWDQIIGIFQYSDDAYKFYSDRNRMQFLIDALADRGSQYTSTDNKGIPTLVEVIRAGFYLGFYNNNLRYLDDREFHDKCLPALVAITSNPNFKLGTMAQDSVVDSVGALIGNGSCNAEVVKKVTPIMQQYMSNIDTFIKDNSKGKAIYSIIRGIEYDISMYTYYEAKVLPKETQWYGEIDEFINKIGEIALFGKVTSNNSWLINNGIYCIATLGKYHTFENKGLEILTQAMNMYPYLGEQFFQAVSGIVYNYNGKDINGNVIDLDKLKKEGAQKYYPNIYNFDDGKIVVKTGSRVTEEKVKRLYWASKEVSSQFFRTIGSDEALELGNKDDVLTIIIYNDPDEYNINSVLNGLDTDNGGIYIESWGTFFTYERTPEQSIYTLEELFRHEFTHYLQGRYVVPGMWGDSEIYYNDRLTWYEEGGAELFAGSTRTSGILPRKSMVSNLIYTSPANRYNVSQTLHSSYNDGFEFYTYACMLLNYIYDKDFYIYDRLTNYIKGNDVTNYDNYIKTLSNDTNLDRKYQNYMQELVDRYDNLTIPLVSDDYLIEHPNKNLSEIQSEITSVSNITDVKVTEQKSQLFNTFTISGTYTGDYSLGKLNDMNKMNDICDNFLYELNKLDWSGYKTVTCYFTNHRVNSENKYQFDVIFRGLLLDDEITNPTENKLPIANPNGPYTGVVGEDINFSSNGSNDPDGIIVSYLWDFGDGNVSEEANPVHVYTSSGNFTVSLTVTDDKGAIDIKNTTATIIESPIGEEGITKETEPNDDFDEANGSIIFNVSVSGEIDHNDGLDVFYFDVAKPGEVEINVTKHGDGRINWLVYSELDLNNYIAYPQQNENNMLKGKFNVQPGRYYLQIYSIDGATAKYSININYSTN</sequence>
<dbReference type="RefSeq" id="WP_216522183.1">
    <property type="nucleotide sequence ID" value="NZ_JAHLPM010000027.1"/>
</dbReference>
<keyword evidence="14" id="KW-0482">Metalloprotease</keyword>
<evidence type="ECO:0000256" key="5">
    <source>
        <dbReference type="ARBA" id="ARBA00012653"/>
    </source>
</evidence>
<evidence type="ECO:0000256" key="11">
    <source>
        <dbReference type="ARBA" id="ARBA00022833"/>
    </source>
</evidence>
<dbReference type="Pfam" id="PF04151">
    <property type="entry name" value="PPC"/>
    <property type="match status" value="1"/>
</dbReference>
<evidence type="ECO:0000256" key="6">
    <source>
        <dbReference type="ARBA" id="ARBA00022525"/>
    </source>
</evidence>
<evidence type="ECO:0000256" key="16">
    <source>
        <dbReference type="ARBA" id="ARBA00034318"/>
    </source>
</evidence>
<dbReference type="CDD" id="cd00146">
    <property type="entry name" value="PKD"/>
    <property type="match status" value="1"/>
</dbReference>
<dbReference type="EC" id="3.4.24.3" evidence="5"/>
<evidence type="ECO:0000256" key="4">
    <source>
        <dbReference type="ARBA" id="ARBA00004613"/>
    </source>
</evidence>
<dbReference type="Proteomes" id="UP000749471">
    <property type="component" value="Unassembled WGS sequence"/>
</dbReference>
<dbReference type="Pfam" id="PF01752">
    <property type="entry name" value="Peptidase_M9"/>
    <property type="match status" value="1"/>
</dbReference>
<reference evidence="20 21" key="1">
    <citation type="submission" date="2021-06" db="EMBL/GenBank/DDBJ databases">
        <authorList>
            <person name="Sun Q."/>
            <person name="Li D."/>
        </authorList>
    </citation>
    <scope>NUCLEOTIDE SEQUENCE [LARGE SCALE GENOMIC DNA]</scope>
    <source>
        <strain evidence="20 21">MSJ-40</strain>
    </source>
</reference>
<keyword evidence="13" id="KW-0843">Virulence</keyword>
<evidence type="ECO:0000256" key="3">
    <source>
        <dbReference type="ARBA" id="ARBA00001947"/>
    </source>
</evidence>
<keyword evidence="6" id="KW-0964">Secreted</keyword>
<comment type="subcellular location">
    <subcellularLocation>
        <location evidence="4">Secreted</location>
    </subcellularLocation>
</comment>
<keyword evidence="11" id="KW-0862">Zinc</keyword>
<evidence type="ECO:0000256" key="17">
    <source>
        <dbReference type="ARBA" id="ARBA00034362"/>
    </source>
</evidence>
<evidence type="ECO:0000256" key="2">
    <source>
        <dbReference type="ARBA" id="ARBA00001913"/>
    </source>
</evidence>
<evidence type="ECO:0000256" key="9">
    <source>
        <dbReference type="ARBA" id="ARBA00022729"/>
    </source>
</evidence>
<dbReference type="GO" id="GO:0004222">
    <property type="term" value="F:metalloendopeptidase activity"/>
    <property type="evidence" value="ECO:0007669"/>
    <property type="project" value="UniProtKB-EC"/>
</dbReference>
<feature type="chain" id="PRO_5045128808" description="microbial collagenase" evidence="18">
    <location>
        <begin position="28"/>
        <end position="992"/>
    </location>
</feature>
<keyword evidence="15" id="KW-0865">Zymogen</keyword>
<dbReference type="InterPro" id="IPR013661">
    <property type="entry name" value="Peptidase_M9_N_dom"/>
</dbReference>
<comment type="caution">
    <text evidence="20">The sequence shown here is derived from an EMBL/GenBank/DDBJ whole genome shotgun (WGS) entry which is preliminary data.</text>
</comment>
<dbReference type="PANTHER" id="PTHR13062:SF9">
    <property type="entry name" value="MICROBIAL COLLAGENASE"/>
    <property type="match status" value="1"/>
</dbReference>
<dbReference type="Pfam" id="PF18911">
    <property type="entry name" value="PKD_4"/>
    <property type="match status" value="1"/>
</dbReference>
<dbReference type="InterPro" id="IPR000601">
    <property type="entry name" value="PKD_dom"/>
</dbReference>
<protein>
    <recommendedName>
        <fullName evidence="5">microbial collagenase</fullName>
        <ecNumber evidence="5">3.4.24.3</ecNumber>
    </recommendedName>
    <alternativeName>
        <fullName evidence="17">Microbial collagenase</fullName>
    </alternativeName>
</protein>
<keyword evidence="7" id="KW-0645">Protease</keyword>
<gene>
    <name evidence="20" type="ORF">KQI42_19415</name>
</gene>
<organism evidence="20 21">
    <name type="scientific">Tissierella simiarum</name>
    <dbReference type="NCBI Taxonomy" id="2841534"/>
    <lineage>
        <taxon>Bacteria</taxon>
        <taxon>Bacillati</taxon>
        <taxon>Bacillota</taxon>
        <taxon>Tissierellia</taxon>
        <taxon>Tissierellales</taxon>
        <taxon>Tissierellaceae</taxon>
        <taxon>Tissierella</taxon>
    </lineage>
</organism>
<evidence type="ECO:0000256" key="8">
    <source>
        <dbReference type="ARBA" id="ARBA00022723"/>
    </source>
</evidence>
<evidence type="ECO:0000259" key="19">
    <source>
        <dbReference type="PROSITE" id="PS50093"/>
    </source>
</evidence>
<feature type="signal peptide" evidence="18">
    <location>
        <begin position="1"/>
        <end position="27"/>
    </location>
</feature>
<keyword evidence="8" id="KW-0479">Metal-binding</keyword>
<keyword evidence="21" id="KW-1185">Reference proteome</keyword>
<accession>A0ABS6ECA9</accession>
<comment type="catalytic activity">
    <reaction evidence="1">
        <text>Digestion of native collagen in the triple helical region at Xaa-|-Gly bonds. With synthetic peptides, a preference is shown for Gly at P3 and P1', Pro and Ala at P2 and P2', and hydroxyproline, Ala or Arg at P3'.</text>
        <dbReference type="EC" id="3.4.24.3"/>
    </reaction>
</comment>
<evidence type="ECO:0000256" key="13">
    <source>
        <dbReference type="ARBA" id="ARBA00023026"/>
    </source>
</evidence>
<comment type="cofactor">
    <cofactor evidence="2">
        <name>Ca(2+)</name>
        <dbReference type="ChEBI" id="CHEBI:29108"/>
    </cofactor>
</comment>
<dbReference type="InterPro" id="IPR002169">
    <property type="entry name" value="Peptidase_M9A/M9B"/>
</dbReference>
<dbReference type="PANTHER" id="PTHR13062">
    <property type="entry name" value="COLLAGENASE"/>
    <property type="match status" value="1"/>
</dbReference>
<dbReference type="Pfam" id="PF18496">
    <property type="entry name" value="ColG_sub"/>
    <property type="match status" value="1"/>
</dbReference>
<evidence type="ECO:0000256" key="1">
    <source>
        <dbReference type="ARBA" id="ARBA00000424"/>
    </source>
</evidence>
<evidence type="ECO:0000256" key="18">
    <source>
        <dbReference type="SAM" id="SignalP"/>
    </source>
</evidence>
<proteinExistence type="inferred from homology"/>
<dbReference type="PROSITE" id="PS50093">
    <property type="entry name" value="PKD"/>
    <property type="match status" value="1"/>
</dbReference>
<comment type="similarity">
    <text evidence="16">Belongs to the peptidase M9B family. Collagenase subfamily.</text>
</comment>
<evidence type="ECO:0000256" key="12">
    <source>
        <dbReference type="ARBA" id="ARBA00022837"/>
    </source>
</evidence>
<evidence type="ECO:0000313" key="20">
    <source>
        <dbReference type="EMBL" id="MBU5440166.1"/>
    </source>
</evidence>
<evidence type="ECO:0000256" key="15">
    <source>
        <dbReference type="ARBA" id="ARBA00023145"/>
    </source>
</evidence>
<evidence type="ECO:0000256" key="7">
    <source>
        <dbReference type="ARBA" id="ARBA00022670"/>
    </source>
</evidence>
<evidence type="ECO:0000256" key="14">
    <source>
        <dbReference type="ARBA" id="ARBA00023049"/>
    </source>
</evidence>